<evidence type="ECO:0000313" key="3">
    <source>
        <dbReference type="EMBL" id="AFJ48619.1"/>
    </source>
</evidence>
<dbReference type="PROSITE" id="PS51257">
    <property type="entry name" value="PROKAR_LIPOPROTEIN"/>
    <property type="match status" value="1"/>
</dbReference>
<dbReference type="NCBIfam" id="NF011433">
    <property type="entry name" value="PRK14864.1"/>
    <property type="match status" value="1"/>
</dbReference>
<dbReference type="InterPro" id="IPR010854">
    <property type="entry name" value="YdgH/BhsA/McbA-like_dom"/>
</dbReference>
<organism evidence="3 4">
    <name type="scientific">Shimwellia blattae (strain ATCC 29907 / DSM 4481 / JCM 1650 / NBRC 105725 / CDC 9005-74)</name>
    <name type="common">Escherichia blattae</name>
    <dbReference type="NCBI Taxonomy" id="630626"/>
    <lineage>
        <taxon>Bacteria</taxon>
        <taxon>Pseudomonadati</taxon>
        <taxon>Pseudomonadota</taxon>
        <taxon>Gammaproteobacteria</taxon>
        <taxon>Enterobacterales</taxon>
        <taxon>Enterobacteriaceae</taxon>
        <taxon>Shimwellia</taxon>
    </lineage>
</organism>
<feature type="domain" description="YdgH/BhsA/McbA-like" evidence="2">
    <location>
        <begin position="49"/>
        <end position="104"/>
    </location>
</feature>
<dbReference type="eggNOG" id="COG3650">
    <property type="taxonomic scope" value="Bacteria"/>
</dbReference>
<dbReference type="Gene3D" id="3.30.1660.10">
    <property type="entry name" value="Flavin-binding protein dodecin"/>
    <property type="match status" value="1"/>
</dbReference>
<name>I2BDL5_SHIBC</name>
<dbReference type="Proteomes" id="UP000001955">
    <property type="component" value="Chromosome"/>
</dbReference>
<proteinExistence type="predicted"/>
<keyword evidence="4" id="KW-1185">Reference proteome</keyword>
<dbReference type="InterPro" id="IPR036275">
    <property type="entry name" value="YdgH-like_sf"/>
</dbReference>
<gene>
    <name evidence="3" type="ordered locus">EBL_c35640</name>
</gene>
<evidence type="ECO:0000256" key="1">
    <source>
        <dbReference type="ARBA" id="ARBA00022729"/>
    </source>
</evidence>
<dbReference type="AlphaFoldDB" id="I2BDL5"/>
<dbReference type="EMBL" id="CP001560">
    <property type="protein sequence ID" value="AFJ48619.1"/>
    <property type="molecule type" value="Genomic_DNA"/>
</dbReference>
<protein>
    <submittedName>
        <fullName evidence="3">Putative lipoprotein YjfO</fullName>
    </submittedName>
</protein>
<dbReference type="KEGG" id="ebt:EBL_c35640"/>
<evidence type="ECO:0000313" key="4">
    <source>
        <dbReference type="Proteomes" id="UP000001955"/>
    </source>
</evidence>
<keyword evidence="3" id="KW-0449">Lipoprotein</keyword>
<dbReference type="InterPro" id="IPR025543">
    <property type="entry name" value="Dodecin-like"/>
</dbReference>
<sequence length="105" mass="11441">MDAQMKRWVPVAVAVILTVGCSALRVTPKPPPPVADYPQEIQRSQTSGLQRLGSVSAIVRGSPMNGEAAIKAKAARAGADYYLIIMNDDTTLPGQWYIQAILYRR</sequence>
<dbReference type="PATRIC" id="fig|630626.3.peg.3482"/>
<accession>I2BDL5</accession>
<accession>K6W1F7</accession>
<dbReference type="STRING" id="630626.EBL_c35640"/>
<dbReference type="Pfam" id="PF07338">
    <property type="entry name" value="YdgH_BhsA-like"/>
    <property type="match status" value="1"/>
</dbReference>
<keyword evidence="1" id="KW-0732">Signal</keyword>
<dbReference type="SUPFAM" id="SSF159871">
    <property type="entry name" value="YdgH-like"/>
    <property type="match status" value="1"/>
</dbReference>
<reference evidence="3 4" key="1">
    <citation type="journal article" date="2012" name="J. Bacteriol.">
        <title>Complete genome sequence of the B12-producing Shimwellia blattae strain DSM 4481, isolated from a cockroach.</title>
        <authorList>
            <person name="Brzuszkiewicz E."/>
            <person name="Waschkowitz T."/>
            <person name="Wiezer A."/>
            <person name="Daniel R."/>
        </authorList>
    </citation>
    <scope>NUCLEOTIDE SEQUENCE [LARGE SCALE GENOMIC DNA]</scope>
    <source>
        <strain evidence="4">ATCC 29907 / DSM 4481 / JCM 1650 / NBRC 105725 / CDC 9005-74</strain>
    </source>
</reference>
<dbReference type="HOGENOM" id="CLU_144052_1_0_6"/>
<evidence type="ECO:0000259" key="2">
    <source>
        <dbReference type="Pfam" id="PF07338"/>
    </source>
</evidence>